<organism evidence="1 2">
    <name type="scientific">Aureibacter tunicatorum</name>
    <dbReference type="NCBI Taxonomy" id="866807"/>
    <lineage>
        <taxon>Bacteria</taxon>
        <taxon>Pseudomonadati</taxon>
        <taxon>Bacteroidota</taxon>
        <taxon>Cytophagia</taxon>
        <taxon>Cytophagales</taxon>
        <taxon>Persicobacteraceae</taxon>
        <taxon>Aureibacter</taxon>
    </lineage>
</organism>
<gene>
    <name evidence="1" type="ORF">HNQ88_000862</name>
</gene>
<sequence length="458" mass="53089">MDFAYDDNIKKDHKSISSPLATAKMPIQRHVGFEFEISWRTYKAKSGKMDEAMQNPGPENSDFLKKKDQIFQSDTFEVQADETTDNQSDFEVITIPFSEDASGLEELRTTGHKLVDFFQQMELVSKASPTKCITLEPMNRFGVVTMDDAFVKPNFPFVITPQMTAGFRLSEIPDFLQDIFPTEASPYGANFRTRFGQKAVTRSHLKDFFYEKHYRSNVANGEIPNKVEAGRKKFLANHPDLPPWSMSPNLRGLLCLIVHYLDSCSKLYLTYPKSAMNLLARTDFAEMFKVLPLKERIYFGPKHPERWLRLVKCCHPYMSWKDPVFKHGVYKDAKDEKDKHILDEVTIQKWLQNIPRGVDMLSKHHFPNFEHAHHLESMGEYRDKTDPGGGTNTTRAPIIEIRGMETIDKPEVLPRWMENAWKMIYALNNRLNLKYGEPFEIDEDKLEVFCAKPPPFRP</sequence>
<evidence type="ECO:0000313" key="1">
    <source>
        <dbReference type="EMBL" id="MDR6237886.1"/>
    </source>
</evidence>
<comment type="caution">
    <text evidence="1">The sequence shown here is derived from an EMBL/GenBank/DDBJ whole genome shotgun (WGS) entry which is preliminary data.</text>
</comment>
<evidence type="ECO:0000313" key="2">
    <source>
        <dbReference type="Proteomes" id="UP001185092"/>
    </source>
</evidence>
<name>A0AAE3XLC3_9BACT</name>
<dbReference type="RefSeq" id="WP_309937358.1">
    <property type="nucleotide sequence ID" value="NZ_AP025305.1"/>
</dbReference>
<dbReference type="AlphaFoldDB" id="A0AAE3XLC3"/>
<dbReference type="Proteomes" id="UP001185092">
    <property type="component" value="Unassembled WGS sequence"/>
</dbReference>
<protein>
    <submittedName>
        <fullName evidence="1">Uncharacterized protein</fullName>
    </submittedName>
</protein>
<accession>A0AAE3XLC3</accession>
<dbReference type="EMBL" id="JAVDQD010000001">
    <property type="protein sequence ID" value="MDR6237886.1"/>
    <property type="molecule type" value="Genomic_DNA"/>
</dbReference>
<reference evidence="1" key="1">
    <citation type="submission" date="2023-07" db="EMBL/GenBank/DDBJ databases">
        <title>Genomic Encyclopedia of Type Strains, Phase IV (KMG-IV): sequencing the most valuable type-strain genomes for metagenomic binning, comparative biology and taxonomic classification.</title>
        <authorList>
            <person name="Goeker M."/>
        </authorList>
    </citation>
    <scope>NUCLEOTIDE SEQUENCE</scope>
    <source>
        <strain evidence="1">DSM 26174</strain>
    </source>
</reference>
<proteinExistence type="predicted"/>
<keyword evidence="2" id="KW-1185">Reference proteome</keyword>